<evidence type="ECO:0000256" key="1">
    <source>
        <dbReference type="SAM" id="Phobius"/>
    </source>
</evidence>
<proteinExistence type="predicted"/>
<dbReference type="AlphaFoldDB" id="A0AA88Z5Y0"/>
<organism evidence="2 3">
    <name type="scientific">Burkholderia cepacia</name>
    <name type="common">Pseudomonas cepacia</name>
    <dbReference type="NCBI Taxonomy" id="292"/>
    <lineage>
        <taxon>Bacteria</taxon>
        <taxon>Pseudomonadati</taxon>
        <taxon>Pseudomonadota</taxon>
        <taxon>Betaproteobacteria</taxon>
        <taxon>Burkholderiales</taxon>
        <taxon>Burkholderiaceae</taxon>
        <taxon>Burkholderia</taxon>
        <taxon>Burkholderia cepacia complex</taxon>
    </lineage>
</organism>
<dbReference type="InterPro" id="IPR007047">
    <property type="entry name" value="Flp_Fap"/>
</dbReference>
<dbReference type="Pfam" id="PF04964">
    <property type="entry name" value="Flp_Fap"/>
    <property type="match status" value="1"/>
</dbReference>
<keyword evidence="1" id="KW-0812">Transmembrane</keyword>
<protein>
    <submittedName>
        <fullName evidence="2">Flp/Fap pilin component family protein</fullName>
    </submittedName>
</protein>
<dbReference type="RefSeq" id="WP_034209040.1">
    <property type="nucleotide sequence ID" value="NZ_KN150856.1"/>
</dbReference>
<dbReference type="Proteomes" id="UP000029575">
    <property type="component" value="Unassembled WGS sequence"/>
</dbReference>
<gene>
    <name evidence="2" type="ORF">DM43_4568</name>
</gene>
<dbReference type="EMBL" id="JPGD01000003">
    <property type="protein sequence ID" value="KGC06765.1"/>
    <property type="molecule type" value="Genomic_DNA"/>
</dbReference>
<name>A0AA88Z5Y0_BURCE</name>
<reference evidence="2 3" key="1">
    <citation type="submission" date="2014-06" db="EMBL/GenBank/DDBJ databases">
        <authorList>
            <person name="Bishop-Lilly K.A."/>
            <person name="Broomall S.M."/>
            <person name="Chain P.S."/>
            <person name="Chertkov O."/>
            <person name="Coyne S.R."/>
            <person name="Daligault H.E."/>
            <person name="Davenport K.W."/>
            <person name="Erkkila T."/>
            <person name="Frey K.G."/>
            <person name="Gibbons H.S."/>
            <person name="Gu W."/>
            <person name="Jaissle J."/>
            <person name="Johnson S.L."/>
            <person name="Koroleva G.I."/>
            <person name="Ladner J.T."/>
            <person name="Lo C.-C."/>
            <person name="Minogue T.D."/>
            <person name="Munk C."/>
            <person name="Palacios G.F."/>
            <person name="Redden C.L."/>
            <person name="Rosenzweig C.N."/>
            <person name="Scholz M.B."/>
            <person name="Teshima H."/>
            <person name="Xu Y."/>
        </authorList>
    </citation>
    <scope>NUCLEOTIDE SEQUENCE [LARGE SCALE GENOMIC DNA]</scope>
    <source>
        <strain evidence="2 3">DWS 37UF10B-2</strain>
    </source>
</reference>
<keyword evidence="1" id="KW-0472">Membrane</keyword>
<evidence type="ECO:0000313" key="2">
    <source>
        <dbReference type="EMBL" id="KGC06765.1"/>
    </source>
</evidence>
<sequence>MSRIIEKIAWFADDQGGVTAIEYGLIAALIAIGIVAALTTVGTDLKTVFSTVADDLDSIVAAI</sequence>
<accession>A0AA88Z5Y0</accession>
<feature type="transmembrane region" description="Helical" evidence="1">
    <location>
        <begin position="20"/>
        <end position="41"/>
    </location>
</feature>
<evidence type="ECO:0000313" key="3">
    <source>
        <dbReference type="Proteomes" id="UP000029575"/>
    </source>
</evidence>
<keyword evidence="1" id="KW-1133">Transmembrane helix</keyword>
<comment type="caution">
    <text evidence="2">The sequence shown here is derived from an EMBL/GenBank/DDBJ whole genome shotgun (WGS) entry which is preliminary data.</text>
</comment>